<feature type="domain" description="VWFA" evidence="5">
    <location>
        <begin position="435"/>
        <end position="633"/>
    </location>
</feature>
<dbReference type="InterPro" id="IPR011049">
    <property type="entry name" value="Serralysin-like_metalloprot_C"/>
</dbReference>
<feature type="compositionally biased region" description="Pro residues" evidence="4">
    <location>
        <begin position="174"/>
        <end position="184"/>
    </location>
</feature>
<dbReference type="CDD" id="cd00198">
    <property type="entry name" value="vWFA"/>
    <property type="match status" value="1"/>
</dbReference>
<dbReference type="SUPFAM" id="SSF53300">
    <property type="entry name" value="vWA-like"/>
    <property type="match status" value="1"/>
</dbReference>
<name>A0ABR8TKF3_9PSED</name>
<evidence type="ECO:0000313" key="6">
    <source>
        <dbReference type="EMBL" id="MBD7976256.1"/>
    </source>
</evidence>
<dbReference type="CDD" id="cd11304">
    <property type="entry name" value="Cadherin_repeat"/>
    <property type="match status" value="1"/>
</dbReference>
<dbReference type="Gene3D" id="3.40.50.410">
    <property type="entry name" value="von Willebrand factor, type A domain"/>
    <property type="match status" value="1"/>
</dbReference>
<gene>
    <name evidence="6" type="ORF">H9642_03545</name>
</gene>
<keyword evidence="3" id="KW-0106">Calcium</keyword>
<evidence type="ECO:0000256" key="3">
    <source>
        <dbReference type="ARBA" id="ARBA00022837"/>
    </source>
</evidence>
<keyword evidence="2" id="KW-0964">Secreted</keyword>
<sequence>MSSVFAVVHTVIGVVFSRSPDGLRRLLSEGDRVYQGDQIISNDHDTRGMITLALPDGRMLDLGRDTQWTQPLGPRNPDNIGEAVQEMREIYVPDEYAMDPSLWFEPTAAGPEPVTDEPGHLAGGRRKLIILETTDGQVEASTGYATAQTFQSIPDAADNDIKAGLDTQGATPEEPVPTPTPPGEPDFQVSDLHITTPEDTPRQGQLGTSDTDASALTYSLIQGPQMGTLMLNADGSFTYTPQQDYNGPDVFTVSVFDGRGGSDTFTVTIGVTPVNDAPTSADQAVSLDLCELYVFTRDDFSFSDPVDAATGQIHTALNLIIGELPACGMLLLNGQPVSSEQVISFADIASGKLQYQPGAGSEPASFSFQIQDNGGTADGGLDTSGPYTFALHQGGLHIPEQPNENNEVITDGGNDIVLGDTGGTHYPPLPSQNFNIALVVDTSGSMADHVSTSDLSRIQDALRSLAEQLKGYQGTVNISLIGFASQATLHTEIAGLNASTIDPLLSAIGNLQASGGTNYEAAFNEALHWFGKQPQNDYENLTLFISDGNPTQYFNDYNGNLAGTGTVTSAETLQQSLDAFAPLSAISHVFGIGVGQEAGHDYLRFFDNTQGGGIEEVVLLDADGVAQTLSGPVGETNTPQQVIDFAKTLYDSLATPKPVAVGDDTLLAGAGNDIIFGDVINTDHLPWGLNGNPPKPTDLPDGSGLLALQAFLQLKNGAPPTTAQLYDYLKNHHASFNVEGDTRGGDDLLDGGAGNDILYGQGGNDILIGGSGNDLLYGGTGADTFVWQAGDAGTAGKADVDIVKDFKLLEGDRLDLRGLLQGEHEGNLEQYLQLLTDNGSSTLLVSSTGQFTAGSDSAGQADLRIHLEGVDLSFSSLNSLIAGADPTIRVDHA</sequence>
<feature type="region of interest" description="Disordered" evidence="4">
    <location>
        <begin position="159"/>
        <end position="210"/>
    </location>
</feature>
<dbReference type="InterPro" id="IPR036465">
    <property type="entry name" value="vWFA_dom_sf"/>
</dbReference>
<dbReference type="InterPro" id="IPR015919">
    <property type="entry name" value="Cadherin-like_sf"/>
</dbReference>
<dbReference type="SUPFAM" id="SSF49313">
    <property type="entry name" value="Cadherin-like"/>
    <property type="match status" value="1"/>
</dbReference>
<dbReference type="Gene3D" id="2.150.10.10">
    <property type="entry name" value="Serralysin-like metalloprotease, C-terminal"/>
    <property type="match status" value="1"/>
</dbReference>
<dbReference type="InterPro" id="IPR018511">
    <property type="entry name" value="Hemolysin-typ_Ca-bd_CS"/>
</dbReference>
<dbReference type="NCBIfam" id="NF033682">
    <property type="entry name" value="retention_LapA"/>
    <property type="match status" value="1"/>
</dbReference>
<proteinExistence type="predicted"/>
<dbReference type="NCBIfam" id="TIGR03661">
    <property type="entry name" value="T1SS_VCA0849"/>
    <property type="match status" value="1"/>
</dbReference>
<comment type="subcellular location">
    <subcellularLocation>
        <location evidence="1">Secreted</location>
    </subcellularLocation>
</comment>
<dbReference type="InterPro" id="IPR019960">
    <property type="entry name" value="T1SS_VCA0849"/>
</dbReference>
<dbReference type="EMBL" id="JACSQG010000001">
    <property type="protein sequence ID" value="MBD7976256.1"/>
    <property type="molecule type" value="Genomic_DNA"/>
</dbReference>
<dbReference type="InterPro" id="IPR002035">
    <property type="entry name" value="VWF_A"/>
</dbReference>
<dbReference type="InterPro" id="IPR047777">
    <property type="entry name" value="LapA-like_RM"/>
</dbReference>
<comment type="caution">
    <text evidence="6">The sequence shown here is derived from an EMBL/GenBank/DDBJ whole genome shotgun (WGS) entry which is preliminary data.</text>
</comment>
<dbReference type="InterPro" id="IPR001343">
    <property type="entry name" value="Hemolysn_Ca-bd"/>
</dbReference>
<dbReference type="InterPro" id="IPR050557">
    <property type="entry name" value="RTX_toxin/Mannuronan_C5-epim"/>
</dbReference>
<dbReference type="PROSITE" id="PS50234">
    <property type="entry name" value="VWFA"/>
    <property type="match status" value="1"/>
</dbReference>
<accession>A0ABR8TKF3</accession>
<dbReference type="Pfam" id="PF00353">
    <property type="entry name" value="HemolysinCabind"/>
    <property type="match status" value="2"/>
</dbReference>
<dbReference type="Pfam" id="PF13519">
    <property type="entry name" value="VWA_2"/>
    <property type="match status" value="1"/>
</dbReference>
<dbReference type="Proteomes" id="UP000611945">
    <property type="component" value="Unassembled WGS sequence"/>
</dbReference>
<dbReference type="Gene3D" id="2.60.40.3440">
    <property type="match status" value="1"/>
</dbReference>
<keyword evidence="7" id="KW-1185">Reference proteome</keyword>
<dbReference type="InterPro" id="IPR010221">
    <property type="entry name" value="VCBS_dom"/>
</dbReference>
<dbReference type="PANTHER" id="PTHR38340:SF1">
    <property type="entry name" value="S-LAYER PROTEIN"/>
    <property type="match status" value="1"/>
</dbReference>
<organism evidence="6 7">
    <name type="scientific">Serpens gallinarum</name>
    <dbReference type="NCBI Taxonomy" id="2763075"/>
    <lineage>
        <taxon>Bacteria</taxon>
        <taxon>Pseudomonadati</taxon>
        <taxon>Pseudomonadota</taxon>
        <taxon>Gammaproteobacteria</taxon>
        <taxon>Pseudomonadales</taxon>
        <taxon>Pseudomonadaceae</taxon>
        <taxon>Pseudomonas</taxon>
    </lineage>
</organism>
<dbReference type="PROSITE" id="PS00330">
    <property type="entry name" value="HEMOLYSIN_CALCIUM"/>
    <property type="match status" value="2"/>
</dbReference>
<dbReference type="PANTHER" id="PTHR38340">
    <property type="entry name" value="S-LAYER PROTEIN"/>
    <property type="match status" value="1"/>
</dbReference>
<reference evidence="6 7" key="1">
    <citation type="submission" date="2020-08" db="EMBL/GenBank/DDBJ databases">
        <title>A Genomic Blueprint of the Chicken Gut Microbiome.</title>
        <authorList>
            <person name="Gilroy R."/>
            <person name="Ravi A."/>
            <person name="Getino M."/>
            <person name="Pursley I."/>
            <person name="Horton D.L."/>
            <person name="Alikhan N.-F."/>
            <person name="Baker D."/>
            <person name="Gharbi K."/>
            <person name="Hall N."/>
            <person name="Watson M."/>
            <person name="Adriaenssens E.M."/>
            <person name="Foster-Nyarko E."/>
            <person name="Jarju S."/>
            <person name="Secka A."/>
            <person name="Antonio M."/>
            <person name="Oren A."/>
            <person name="Chaudhuri R."/>
            <person name="La Ragione R.M."/>
            <person name="Hildebrand F."/>
            <person name="Pallen M.J."/>
        </authorList>
    </citation>
    <scope>NUCLEOTIDE SEQUENCE [LARGE SCALE GENOMIC DNA]</scope>
    <source>
        <strain evidence="6 7">Sa2CUA2</strain>
    </source>
</reference>
<evidence type="ECO:0000313" key="7">
    <source>
        <dbReference type="Proteomes" id="UP000611945"/>
    </source>
</evidence>
<evidence type="ECO:0000256" key="4">
    <source>
        <dbReference type="SAM" id="MobiDB-lite"/>
    </source>
</evidence>
<dbReference type="NCBIfam" id="TIGR01965">
    <property type="entry name" value="VCBS_repeat"/>
    <property type="match status" value="1"/>
</dbReference>
<evidence type="ECO:0000256" key="2">
    <source>
        <dbReference type="ARBA" id="ARBA00022525"/>
    </source>
</evidence>
<dbReference type="RefSeq" id="WP_251835014.1">
    <property type="nucleotide sequence ID" value="NZ_JACSQG010000001.1"/>
</dbReference>
<dbReference type="SUPFAM" id="SSF51120">
    <property type="entry name" value="beta-Roll"/>
    <property type="match status" value="1"/>
</dbReference>
<evidence type="ECO:0000256" key="1">
    <source>
        <dbReference type="ARBA" id="ARBA00004613"/>
    </source>
</evidence>
<dbReference type="SMART" id="SM00327">
    <property type="entry name" value="VWA"/>
    <property type="match status" value="1"/>
</dbReference>
<dbReference type="PRINTS" id="PR00313">
    <property type="entry name" value="CABNDNGRPT"/>
</dbReference>
<evidence type="ECO:0000259" key="5">
    <source>
        <dbReference type="PROSITE" id="PS50234"/>
    </source>
</evidence>
<dbReference type="Pfam" id="PF17963">
    <property type="entry name" value="Big_9"/>
    <property type="match status" value="1"/>
</dbReference>
<protein>
    <submittedName>
        <fullName evidence="6">Retention module-containing protein</fullName>
    </submittedName>
</protein>